<organism evidence="2 3">
    <name type="scientific">Paenibacillus sambharensis</name>
    <dbReference type="NCBI Taxonomy" id="1803190"/>
    <lineage>
        <taxon>Bacteria</taxon>
        <taxon>Bacillati</taxon>
        <taxon>Bacillota</taxon>
        <taxon>Bacilli</taxon>
        <taxon>Bacillales</taxon>
        <taxon>Paenibacillaceae</taxon>
        <taxon>Paenibacillus</taxon>
    </lineage>
</organism>
<name>A0A2W1L8Z7_9BACL</name>
<accession>A0A2W1L8Z7</accession>
<evidence type="ECO:0000313" key="2">
    <source>
        <dbReference type="EMBL" id="PZD95716.1"/>
    </source>
</evidence>
<dbReference type="Proteomes" id="UP000249522">
    <property type="component" value="Unassembled WGS sequence"/>
</dbReference>
<dbReference type="EMBL" id="QKRB01000044">
    <property type="protein sequence ID" value="PZD95716.1"/>
    <property type="molecule type" value="Genomic_DNA"/>
</dbReference>
<dbReference type="GO" id="GO:0016757">
    <property type="term" value="F:glycosyltransferase activity"/>
    <property type="evidence" value="ECO:0007669"/>
    <property type="project" value="UniProtKB-ARBA"/>
</dbReference>
<dbReference type="InterPro" id="IPR010610">
    <property type="entry name" value="EryCIII-like_C"/>
</dbReference>
<evidence type="ECO:0000259" key="1">
    <source>
        <dbReference type="Pfam" id="PF06722"/>
    </source>
</evidence>
<dbReference type="Pfam" id="PF06722">
    <property type="entry name" value="EryCIII-like_C"/>
    <property type="match status" value="1"/>
</dbReference>
<dbReference type="Gene3D" id="3.40.50.2000">
    <property type="entry name" value="Glycogen Phosphorylase B"/>
    <property type="match status" value="2"/>
</dbReference>
<dbReference type="SUPFAM" id="SSF53756">
    <property type="entry name" value="UDP-Glycosyltransferase/glycogen phosphorylase"/>
    <property type="match status" value="1"/>
</dbReference>
<keyword evidence="3" id="KW-1185">Reference proteome</keyword>
<sequence length="390" mass="43680">MGPVLRTLPIAEQHRQAGDTVSFSIYDQQAAQYLESIGYRHVEDQDPTVPSPGLLVPAGCTFYHLDHYYASLGLADYAFVRSWITSRIAMLKSLDPHLVYADLSPHTIIAARYLGIPVVSLTQACFHPAGLPLHYWSKPPRNVSRVTPVVNRVLQELGLSPVSRMEELTAGDITVVPSIPELDPIRSEAVHYVGPIGEELKDNPAAREFADLSPDVVVYAGRVSDTAGDSGLRLVRMVQEAFRDRQERVAIVYSGKLPLREARAMPASVIRVERFRSDWLSRAKLYIHHGGHGSCLSSILHAVPSLIIPTHSEREYNARNLWKQGGCEYVLPDTCTSGHFYELARYVMEDEYKRKLELLRDTIMRRPYGGAKHAYRLGRSLIRLEAGGTR</sequence>
<protein>
    <recommendedName>
        <fullName evidence="1">Erythromycin biosynthesis protein CIII-like C-terminal domain-containing protein</fullName>
    </recommendedName>
</protein>
<feature type="domain" description="Erythromycin biosynthesis protein CIII-like C-terminal" evidence="1">
    <location>
        <begin position="262"/>
        <end position="367"/>
    </location>
</feature>
<dbReference type="AlphaFoldDB" id="A0A2W1L8Z7"/>
<proteinExistence type="predicted"/>
<dbReference type="OrthoDB" id="9805366at2"/>
<reference evidence="2 3" key="1">
    <citation type="submission" date="2018-06" db="EMBL/GenBank/DDBJ databases">
        <title>Paenibacillus imtechensis sp. nov.</title>
        <authorList>
            <person name="Pinnaka A.K."/>
            <person name="Singh H."/>
            <person name="Kaur M."/>
        </authorList>
    </citation>
    <scope>NUCLEOTIDE SEQUENCE [LARGE SCALE GENOMIC DNA]</scope>
    <source>
        <strain evidence="2 3">SMB1</strain>
    </source>
</reference>
<evidence type="ECO:0000313" key="3">
    <source>
        <dbReference type="Proteomes" id="UP000249522"/>
    </source>
</evidence>
<gene>
    <name evidence="2" type="ORF">DNH61_12190</name>
</gene>
<comment type="caution">
    <text evidence="2">The sequence shown here is derived from an EMBL/GenBank/DDBJ whole genome shotgun (WGS) entry which is preliminary data.</text>
</comment>